<keyword evidence="2" id="KW-1185">Reference proteome</keyword>
<comment type="caution">
    <text evidence="1">The sequence shown here is derived from an EMBL/GenBank/DDBJ whole genome shotgun (WGS) entry which is preliminary data.</text>
</comment>
<dbReference type="EMBL" id="CM042050">
    <property type="protein sequence ID" value="KAI3735317.1"/>
    <property type="molecule type" value="Genomic_DNA"/>
</dbReference>
<evidence type="ECO:0000313" key="1">
    <source>
        <dbReference type="EMBL" id="KAI3735317.1"/>
    </source>
</evidence>
<accession>A0ACB9CM21</accession>
<proteinExistence type="predicted"/>
<dbReference type="Proteomes" id="UP001055879">
    <property type="component" value="Linkage Group LG04"/>
</dbReference>
<sequence>MQEKKKNPLSLPYFLSLSLSLSLALPFPVYSPRRTSLGNLTIPNLFTRFCLFPPFSSSSSSCSLIQTSKFTGVRSLHFSTAAEPYIRFSTLTHFTKRIRV</sequence>
<organism evidence="1 2">
    <name type="scientific">Arctium lappa</name>
    <name type="common">Greater burdock</name>
    <name type="synonym">Lappa major</name>
    <dbReference type="NCBI Taxonomy" id="4217"/>
    <lineage>
        <taxon>Eukaryota</taxon>
        <taxon>Viridiplantae</taxon>
        <taxon>Streptophyta</taxon>
        <taxon>Embryophyta</taxon>
        <taxon>Tracheophyta</taxon>
        <taxon>Spermatophyta</taxon>
        <taxon>Magnoliopsida</taxon>
        <taxon>eudicotyledons</taxon>
        <taxon>Gunneridae</taxon>
        <taxon>Pentapetalae</taxon>
        <taxon>asterids</taxon>
        <taxon>campanulids</taxon>
        <taxon>Asterales</taxon>
        <taxon>Asteraceae</taxon>
        <taxon>Carduoideae</taxon>
        <taxon>Cardueae</taxon>
        <taxon>Arctiinae</taxon>
        <taxon>Arctium</taxon>
    </lineage>
</organism>
<evidence type="ECO:0000313" key="2">
    <source>
        <dbReference type="Proteomes" id="UP001055879"/>
    </source>
</evidence>
<gene>
    <name evidence="1" type="ORF">L6452_14812</name>
</gene>
<name>A0ACB9CM21_ARCLA</name>
<reference evidence="1 2" key="2">
    <citation type="journal article" date="2022" name="Mol. Ecol. Resour.">
        <title>The genomes of chicory, endive, great burdock and yacon provide insights into Asteraceae paleo-polyploidization history and plant inulin production.</title>
        <authorList>
            <person name="Fan W."/>
            <person name="Wang S."/>
            <person name="Wang H."/>
            <person name="Wang A."/>
            <person name="Jiang F."/>
            <person name="Liu H."/>
            <person name="Zhao H."/>
            <person name="Xu D."/>
            <person name="Zhang Y."/>
        </authorList>
    </citation>
    <scope>NUCLEOTIDE SEQUENCE [LARGE SCALE GENOMIC DNA]</scope>
    <source>
        <strain evidence="2">cv. Niubang</strain>
    </source>
</reference>
<protein>
    <submittedName>
        <fullName evidence="1">Uncharacterized protein</fullName>
    </submittedName>
</protein>
<reference evidence="2" key="1">
    <citation type="journal article" date="2022" name="Mol. Ecol. Resour.">
        <title>The genomes of chicory, endive, great burdock and yacon provide insights into Asteraceae palaeo-polyploidization history and plant inulin production.</title>
        <authorList>
            <person name="Fan W."/>
            <person name="Wang S."/>
            <person name="Wang H."/>
            <person name="Wang A."/>
            <person name="Jiang F."/>
            <person name="Liu H."/>
            <person name="Zhao H."/>
            <person name="Xu D."/>
            <person name="Zhang Y."/>
        </authorList>
    </citation>
    <scope>NUCLEOTIDE SEQUENCE [LARGE SCALE GENOMIC DNA]</scope>
    <source>
        <strain evidence="2">cv. Niubang</strain>
    </source>
</reference>